<gene>
    <name evidence="1" type="ORF">NGB36_23175</name>
</gene>
<organism evidence="1 2">
    <name type="scientific">Streptomyces humicola</name>
    <dbReference type="NCBI Taxonomy" id="2953240"/>
    <lineage>
        <taxon>Bacteria</taxon>
        <taxon>Bacillati</taxon>
        <taxon>Actinomycetota</taxon>
        <taxon>Actinomycetes</taxon>
        <taxon>Kitasatosporales</taxon>
        <taxon>Streptomycetaceae</taxon>
        <taxon>Streptomyces</taxon>
    </lineage>
</organism>
<comment type="caution">
    <text evidence="1">The sequence shown here is derived from an EMBL/GenBank/DDBJ whole genome shotgun (WGS) entry which is preliminary data.</text>
</comment>
<dbReference type="Proteomes" id="UP001057702">
    <property type="component" value="Unassembled WGS sequence"/>
</dbReference>
<protein>
    <recommendedName>
        <fullName evidence="3">Secreted protein</fullName>
    </recommendedName>
</protein>
<name>A0ABT1Q0H9_9ACTN</name>
<evidence type="ECO:0008006" key="3">
    <source>
        <dbReference type="Google" id="ProtNLM"/>
    </source>
</evidence>
<reference evidence="1" key="1">
    <citation type="submission" date="2022-06" db="EMBL/GenBank/DDBJ databases">
        <title>Draft genome sequence of Streptomyces sp. RB6PN25 isolated from peat swamp forest in Thailand.</title>
        <authorList>
            <person name="Duangmal K."/>
            <person name="Klaysubun C."/>
        </authorList>
    </citation>
    <scope>NUCLEOTIDE SEQUENCE</scope>
    <source>
        <strain evidence="1">RB6PN25</strain>
    </source>
</reference>
<evidence type="ECO:0000313" key="1">
    <source>
        <dbReference type="EMBL" id="MCQ4083427.1"/>
    </source>
</evidence>
<evidence type="ECO:0000313" key="2">
    <source>
        <dbReference type="Proteomes" id="UP001057702"/>
    </source>
</evidence>
<dbReference type="RefSeq" id="WP_255922380.1">
    <property type="nucleotide sequence ID" value="NZ_JANFNG010000021.1"/>
</dbReference>
<keyword evidence="2" id="KW-1185">Reference proteome</keyword>
<proteinExistence type="predicted"/>
<accession>A0ABT1Q0H9</accession>
<sequence length="100" mass="9864">MCITVPSALIIGRPATTARAEGSAGVSHGGAVVRPTAVVRGVLGTAFTTGCVFFASLPAAEDPEPGPDAADPDGPLELQPASAVAATTAIAVTAVRNVRR</sequence>
<dbReference type="EMBL" id="JANFNG010000021">
    <property type="protein sequence ID" value="MCQ4083427.1"/>
    <property type="molecule type" value="Genomic_DNA"/>
</dbReference>